<proteinExistence type="inferred from homology"/>
<name>A0A3M4W8B5_PSECI</name>
<keyword evidence="4" id="KW-0804">Transcription</keyword>
<dbReference type="RefSeq" id="WP_122320819.1">
    <property type="nucleotide sequence ID" value="NZ_RBRY01000055.1"/>
</dbReference>
<dbReference type="Pfam" id="PF03466">
    <property type="entry name" value="LysR_substrate"/>
    <property type="match status" value="1"/>
</dbReference>
<evidence type="ECO:0000259" key="5">
    <source>
        <dbReference type="PROSITE" id="PS50931"/>
    </source>
</evidence>
<dbReference type="CDD" id="cd08422">
    <property type="entry name" value="PBP2_CrgA_like"/>
    <property type="match status" value="1"/>
</dbReference>
<gene>
    <name evidence="6" type="ORF">ALP84_00524</name>
</gene>
<dbReference type="GO" id="GO:0003700">
    <property type="term" value="F:DNA-binding transcription factor activity"/>
    <property type="evidence" value="ECO:0007669"/>
    <property type="project" value="InterPro"/>
</dbReference>
<dbReference type="SUPFAM" id="SSF46785">
    <property type="entry name" value="Winged helix' DNA-binding domain"/>
    <property type="match status" value="1"/>
</dbReference>
<accession>A0A3M4W8B5</accession>
<dbReference type="GO" id="GO:0043565">
    <property type="term" value="F:sequence-specific DNA binding"/>
    <property type="evidence" value="ECO:0007669"/>
    <property type="project" value="TreeGrafter"/>
</dbReference>
<dbReference type="PANTHER" id="PTHR30537">
    <property type="entry name" value="HTH-TYPE TRANSCRIPTIONAL REGULATOR"/>
    <property type="match status" value="1"/>
</dbReference>
<dbReference type="PROSITE" id="PS50931">
    <property type="entry name" value="HTH_LYSR"/>
    <property type="match status" value="1"/>
</dbReference>
<evidence type="ECO:0000256" key="2">
    <source>
        <dbReference type="ARBA" id="ARBA00023015"/>
    </source>
</evidence>
<evidence type="ECO:0000256" key="3">
    <source>
        <dbReference type="ARBA" id="ARBA00023125"/>
    </source>
</evidence>
<organism evidence="6 7">
    <name type="scientific">Pseudomonas cichorii</name>
    <dbReference type="NCBI Taxonomy" id="36746"/>
    <lineage>
        <taxon>Bacteria</taxon>
        <taxon>Pseudomonadati</taxon>
        <taxon>Pseudomonadota</taxon>
        <taxon>Gammaproteobacteria</taxon>
        <taxon>Pseudomonadales</taxon>
        <taxon>Pseudomonadaceae</taxon>
        <taxon>Pseudomonas</taxon>
    </lineage>
</organism>
<dbReference type="InterPro" id="IPR000847">
    <property type="entry name" value="LysR_HTH_N"/>
</dbReference>
<dbReference type="InterPro" id="IPR036388">
    <property type="entry name" value="WH-like_DNA-bd_sf"/>
</dbReference>
<dbReference type="InterPro" id="IPR005119">
    <property type="entry name" value="LysR_subst-bd"/>
</dbReference>
<reference evidence="6 7" key="1">
    <citation type="submission" date="2018-08" db="EMBL/GenBank/DDBJ databases">
        <title>Recombination of ecologically and evolutionarily significant loci maintains genetic cohesion in the Pseudomonas syringae species complex.</title>
        <authorList>
            <person name="Dillon M."/>
            <person name="Thakur S."/>
            <person name="Almeida R.N.D."/>
            <person name="Weir B.S."/>
            <person name="Guttman D.S."/>
        </authorList>
    </citation>
    <scope>NUCLEOTIDE SEQUENCE [LARGE SCALE GENOMIC DNA]</scope>
    <source>
        <strain evidence="6 7">ICMP 6917</strain>
    </source>
</reference>
<dbReference type="AlphaFoldDB" id="A0A3M4W8B5"/>
<comment type="similarity">
    <text evidence="1">Belongs to the LysR transcriptional regulatory family.</text>
</comment>
<dbReference type="Gene3D" id="3.40.190.290">
    <property type="match status" value="1"/>
</dbReference>
<comment type="caution">
    <text evidence="6">The sequence shown here is derived from an EMBL/GenBank/DDBJ whole genome shotgun (WGS) entry which is preliminary data.</text>
</comment>
<dbReference type="InterPro" id="IPR036390">
    <property type="entry name" value="WH_DNA-bd_sf"/>
</dbReference>
<evidence type="ECO:0000256" key="4">
    <source>
        <dbReference type="ARBA" id="ARBA00023163"/>
    </source>
</evidence>
<dbReference type="EMBL" id="RBRY01000055">
    <property type="protein sequence ID" value="RMR59462.1"/>
    <property type="molecule type" value="Genomic_DNA"/>
</dbReference>
<evidence type="ECO:0000313" key="7">
    <source>
        <dbReference type="Proteomes" id="UP000278332"/>
    </source>
</evidence>
<protein>
    <submittedName>
        <fullName evidence="6">Putative LysR family transcriptional regulator</fullName>
    </submittedName>
</protein>
<dbReference type="InterPro" id="IPR058163">
    <property type="entry name" value="LysR-type_TF_proteobact-type"/>
</dbReference>
<dbReference type="SUPFAM" id="SSF53850">
    <property type="entry name" value="Periplasmic binding protein-like II"/>
    <property type="match status" value="1"/>
</dbReference>
<sequence>MDRLTAAKVFLETVARGSISAAAAHLGMSRAMATRYIGVMEEWAEARLLHRTTRKLSLTAAGEQLLPTCKNLVALSQDVNTLGTQTENAPKGLLRVTASSIFAEYCLTDALMEFLQRYPAVTIDLQIVDRTTNLAEDGVDLAIRVTNHLDPNVIAKKLGQVRSFICASPAYLEKYGVPGEVRDLPAHNCLTYAHYGRNLWQFNVNGENITVPVTGNFSTNEASIIVRAALSGTGIAMLPHFAAEQAIREKRLTRLFPESRVEPLGIHAVYLSRQRMPNALRTLIDFLSERLAGQPE</sequence>
<evidence type="ECO:0000313" key="6">
    <source>
        <dbReference type="EMBL" id="RMR59462.1"/>
    </source>
</evidence>
<dbReference type="Gene3D" id="1.10.10.10">
    <property type="entry name" value="Winged helix-like DNA-binding domain superfamily/Winged helix DNA-binding domain"/>
    <property type="match status" value="1"/>
</dbReference>
<dbReference type="Pfam" id="PF00126">
    <property type="entry name" value="HTH_1"/>
    <property type="match status" value="1"/>
</dbReference>
<dbReference type="FunFam" id="3.40.190.290:FF:000001">
    <property type="entry name" value="Transcriptional regulator, LysR family"/>
    <property type="match status" value="1"/>
</dbReference>
<keyword evidence="3" id="KW-0238">DNA-binding</keyword>
<dbReference type="Proteomes" id="UP000278332">
    <property type="component" value="Unassembled WGS sequence"/>
</dbReference>
<keyword evidence="2" id="KW-0805">Transcription regulation</keyword>
<evidence type="ECO:0000256" key="1">
    <source>
        <dbReference type="ARBA" id="ARBA00009437"/>
    </source>
</evidence>
<dbReference type="GO" id="GO:0006351">
    <property type="term" value="P:DNA-templated transcription"/>
    <property type="evidence" value="ECO:0007669"/>
    <property type="project" value="TreeGrafter"/>
</dbReference>
<feature type="domain" description="HTH lysR-type" evidence="5">
    <location>
        <begin position="1"/>
        <end position="59"/>
    </location>
</feature>
<dbReference type="PANTHER" id="PTHR30537:SF35">
    <property type="entry name" value="TRANSCRIPTIONAL REGULATORY PROTEIN"/>
    <property type="match status" value="1"/>
</dbReference>